<organism evidence="3 4">
    <name type="scientific">Popillia japonica</name>
    <name type="common">Japanese beetle</name>
    <dbReference type="NCBI Taxonomy" id="7064"/>
    <lineage>
        <taxon>Eukaryota</taxon>
        <taxon>Metazoa</taxon>
        <taxon>Ecdysozoa</taxon>
        <taxon>Arthropoda</taxon>
        <taxon>Hexapoda</taxon>
        <taxon>Insecta</taxon>
        <taxon>Pterygota</taxon>
        <taxon>Neoptera</taxon>
        <taxon>Endopterygota</taxon>
        <taxon>Coleoptera</taxon>
        <taxon>Polyphaga</taxon>
        <taxon>Scarabaeiformia</taxon>
        <taxon>Scarabaeidae</taxon>
        <taxon>Rutelinae</taxon>
        <taxon>Popillia</taxon>
    </lineage>
</organism>
<name>A0AAW1JV83_POPJA</name>
<dbReference type="PANTHER" id="PTHR21505">
    <property type="entry name" value="MADF DOMAIN-CONTAINING PROTEIN-RELATED"/>
    <property type="match status" value="1"/>
</dbReference>
<feature type="domain" description="MADF" evidence="2">
    <location>
        <begin position="67"/>
        <end position="118"/>
    </location>
</feature>
<evidence type="ECO:0000256" key="1">
    <source>
        <dbReference type="SAM" id="MobiDB-lite"/>
    </source>
</evidence>
<dbReference type="Pfam" id="PF10545">
    <property type="entry name" value="MADF_DNA_bdg"/>
    <property type="match status" value="1"/>
</dbReference>
<dbReference type="AlphaFoldDB" id="A0AAW1JV83"/>
<comment type="caution">
    <text evidence="3">The sequence shown here is derived from an EMBL/GenBank/DDBJ whole genome shotgun (WGS) entry which is preliminary data.</text>
</comment>
<dbReference type="EMBL" id="JASPKY010000335">
    <property type="protein sequence ID" value="KAK9708149.1"/>
    <property type="molecule type" value="Genomic_DNA"/>
</dbReference>
<evidence type="ECO:0000313" key="3">
    <source>
        <dbReference type="EMBL" id="KAK9708149.1"/>
    </source>
</evidence>
<dbReference type="Proteomes" id="UP001458880">
    <property type="component" value="Unassembled WGS sequence"/>
</dbReference>
<feature type="region of interest" description="Disordered" evidence="1">
    <location>
        <begin position="122"/>
        <end position="150"/>
    </location>
</feature>
<evidence type="ECO:0000313" key="4">
    <source>
        <dbReference type="Proteomes" id="UP001458880"/>
    </source>
</evidence>
<sequence>MIGAPNKMNSVVQYELSFILRREMIGAPNKMNSAPTKTMAAKKDDDRKFIIECIEMYHSLPALWNVKTSCKIRALVKNINSLRTNFREEVKRINSSERSGAGTDDISEVWYFNDMKFLIGQEEPSLSQNSMQIEEAEENEDDDASPVNNK</sequence>
<proteinExistence type="predicted"/>
<evidence type="ECO:0000259" key="2">
    <source>
        <dbReference type="Pfam" id="PF10545"/>
    </source>
</evidence>
<accession>A0AAW1JV83</accession>
<protein>
    <submittedName>
        <fullName evidence="3">Alcohol dehydrogenase transcription factor Myb/SANT-like</fullName>
    </submittedName>
</protein>
<dbReference type="InterPro" id="IPR006578">
    <property type="entry name" value="MADF-dom"/>
</dbReference>
<reference evidence="3 4" key="1">
    <citation type="journal article" date="2024" name="BMC Genomics">
        <title>De novo assembly and annotation of Popillia japonica's genome with initial clues to its potential as an invasive pest.</title>
        <authorList>
            <person name="Cucini C."/>
            <person name="Boschi S."/>
            <person name="Funari R."/>
            <person name="Cardaioli E."/>
            <person name="Iannotti N."/>
            <person name="Marturano G."/>
            <person name="Paoli F."/>
            <person name="Bruttini M."/>
            <person name="Carapelli A."/>
            <person name="Frati F."/>
            <person name="Nardi F."/>
        </authorList>
    </citation>
    <scope>NUCLEOTIDE SEQUENCE [LARGE SCALE GENOMIC DNA]</scope>
    <source>
        <strain evidence="3">DMR45628</strain>
    </source>
</reference>
<gene>
    <name evidence="3" type="ORF">QE152_g27379</name>
</gene>
<keyword evidence="4" id="KW-1185">Reference proteome</keyword>
<dbReference type="PANTHER" id="PTHR21505:SF8">
    <property type="entry name" value="DPT-YFP REPRESSOR BY OVEREXPRESSION, ISOFORM D-RELATED"/>
    <property type="match status" value="1"/>
</dbReference>
<feature type="compositionally biased region" description="Acidic residues" evidence="1">
    <location>
        <begin position="134"/>
        <end position="144"/>
    </location>
</feature>